<comment type="similarity">
    <text evidence="1">Belongs to the arrestin family.</text>
</comment>
<dbReference type="OMA" id="WSDSERI"/>
<reference evidence="4" key="3">
    <citation type="submission" date="2015-06" db="UniProtKB">
        <authorList>
            <consortium name="EnsemblMetazoa"/>
        </authorList>
    </citation>
    <scope>IDENTIFICATION</scope>
</reference>
<feature type="domain" description="Arrestin C-terminal-like" evidence="2">
    <location>
        <begin position="171"/>
        <end position="301"/>
    </location>
</feature>
<gene>
    <name evidence="3" type="ORF">CAPTEDRAFT_84449</name>
</gene>
<dbReference type="InterPro" id="IPR050357">
    <property type="entry name" value="Arrestin_domain-protein"/>
</dbReference>
<dbReference type="AlphaFoldDB" id="R7UGI5"/>
<evidence type="ECO:0000259" key="2">
    <source>
        <dbReference type="SMART" id="SM01017"/>
    </source>
</evidence>
<evidence type="ECO:0000256" key="1">
    <source>
        <dbReference type="ARBA" id="ARBA00005298"/>
    </source>
</evidence>
<evidence type="ECO:0000313" key="4">
    <source>
        <dbReference type="EnsemblMetazoa" id="CapteP84449"/>
    </source>
</evidence>
<dbReference type="SMART" id="SM01017">
    <property type="entry name" value="Arrestin_C"/>
    <property type="match status" value="1"/>
</dbReference>
<dbReference type="STRING" id="283909.R7UGI5"/>
<feature type="non-terminal residue" evidence="3">
    <location>
        <position position="1"/>
    </location>
</feature>
<reference evidence="5" key="1">
    <citation type="submission" date="2012-12" db="EMBL/GenBank/DDBJ databases">
        <authorList>
            <person name="Hellsten U."/>
            <person name="Grimwood J."/>
            <person name="Chapman J.A."/>
            <person name="Shapiro H."/>
            <person name="Aerts A."/>
            <person name="Otillar R.P."/>
            <person name="Terry A.Y."/>
            <person name="Boore J.L."/>
            <person name="Simakov O."/>
            <person name="Marletaz F."/>
            <person name="Cho S.-J."/>
            <person name="Edsinger-Gonzales E."/>
            <person name="Havlak P."/>
            <person name="Kuo D.-H."/>
            <person name="Larsson T."/>
            <person name="Lv J."/>
            <person name="Arendt D."/>
            <person name="Savage R."/>
            <person name="Osoegawa K."/>
            <person name="de Jong P."/>
            <person name="Lindberg D.R."/>
            <person name="Seaver E.C."/>
            <person name="Weisblat D.A."/>
            <person name="Putnam N.H."/>
            <person name="Grigoriev I.V."/>
            <person name="Rokhsar D.S."/>
        </authorList>
    </citation>
    <scope>NUCLEOTIDE SEQUENCE</scope>
    <source>
        <strain evidence="5">I ESC-2004</strain>
    </source>
</reference>
<protein>
    <recommendedName>
        <fullName evidence="2">Arrestin C-terminal-like domain-containing protein</fullName>
    </recommendedName>
</protein>
<evidence type="ECO:0000313" key="5">
    <source>
        <dbReference type="Proteomes" id="UP000014760"/>
    </source>
</evidence>
<sequence length="301" mass="33428">VYTPGSTLQGQISLELAKPMQMRGIHLQFVGGADVGWSEQHTTGSGKNQQTVNRNYMSNERYFDHTLTLYGNGWYFNEPSGASGTNPVHPAGRYQYPFHYILPQNLPSSFEGAFGSVCYWLKGTIDVPHKSNYKYKLAYTVLSSLDLNTRPNVRDPQSDLDYKNLCCCCCKSGPISAELRIDRSGYVPGEFIVLSGEVINGSNSTMKDNRVKLRMYTTFHATEKYRTETETISSMSKGKIKAGKSAVWNGEMFHIPPLPPSELANCSIIDIMYTIVLVVDPPGLSSDLEVPLEICIGTIPL</sequence>
<dbReference type="InterPro" id="IPR011022">
    <property type="entry name" value="Arrestin_C-like"/>
</dbReference>
<proteinExistence type="inferred from homology"/>
<dbReference type="GO" id="GO:0015031">
    <property type="term" value="P:protein transport"/>
    <property type="evidence" value="ECO:0007669"/>
    <property type="project" value="TreeGrafter"/>
</dbReference>
<dbReference type="InterPro" id="IPR014756">
    <property type="entry name" value="Ig_E-set"/>
</dbReference>
<dbReference type="EMBL" id="KB304125">
    <property type="protein sequence ID" value="ELU02387.1"/>
    <property type="molecule type" value="Genomic_DNA"/>
</dbReference>
<dbReference type="PANTHER" id="PTHR11188:SF17">
    <property type="entry name" value="FI21816P1"/>
    <property type="match status" value="1"/>
</dbReference>
<dbReference type="InterPro" id="IPR014752">
    <property type="entry name" value="Arrestin-like_C"/>
</dbReference>
<dbReference type="Proteomes" id="UP000014760">
    <property type="component" value="Unassembled WGS sequence"/>
</dbReference>
<dbReference type="GO" id="GO:0005737">
    <property type="term" value="C:cytoplasm"/>
    <property type="evidence" value="ECO:0007669"/>
    <property type="project" value="TreeGrafter"/>
</dbReference>
<keyword evidence="5" id="KW-1185">Reference proteome</keyword>
<accession>R7UGI5</accession>
<evidence type="ECO:0000313" key="3">
    <source>
        <dbReference type="EMBL" id="ELU02387.1"/>
    </source>
</evidence>
<dbReference type="HOGENOM" id="CLU_039221_4_0_1"/>
<dbReference type="Gene3D" id="2.60.40.640">
    <property type="match status" value="2"/>
</dbReference>
<dbReference type="InterPro" id="IPR011021">
    <property type="entry name" value="Arrestin-like_N"/>
</dbReference>
<dbReference type="Pfam" id="PF00339">
    <property type="entry name" value="Arrestin_N"/>
    <property type="match status" value="1"/>
</dbReference>
<feature type="non-terminal residue" evidence="3">
    <location>
        <position position="301"/>
    </location>
</feature>
<organism evidence="3">
    <name type="scientific">Capitella teleta</name>
    <name type="common">Polychaete worm</name>
    <dbReference type="NCBI Taxonomy" id="283909"/>
    <lineage>
        <taxon>Eukaryota</taxon>
        <taxon>Metazoa</taxon>
        <taxon>Spiralia</taxon>
        <taxon>Lophotrochozoa</taxon>
        <taxon>Annelida</taxon>
        <taxon>Polychaeta</taxon>
        <taxon>Sedentaria</taxon>
        <taxon>Scolecida</taxon>
        <taxon>Capitellidae</taxon>
        <taxon>Capitella</taxon>
    </lineage>
</organism>
<dbReference type="Pfam" id="PF02752">
    <property type="entry name" value="Arrestin_C"/>
    <property type="match status" value="1"/>
</dbReference>
<dbReference type="EMBL" id="AMQN01008873">
    <property type="status" value="NOT_ANNOTATED_CDS"/>
    <property type="molecule type" value="Genomic_DNA"/>
</dbReference>
<name>R7UGI5_CAPTE</name>
<dbReference type="PANTHER" id="PTHR11188">
    <property type="entry name" value="ARRESTIN DOMAIN CONTAINING PROTEIN"/>
    <property type="match status" value="1"/>
</dbReference>
<dbReference type="EnsemblMetazoa" id="CapteT84449">
    <property type="protein sequence ID" value="CapteP84449"/>
    <property type="gene ID" value="CapteG84449"/>
</dbReference>
<reference evidence="3 5" key="2">
    <citation type="journal article" date="2013" name="Nature">
        <title>Insights into bilaterian evolution from three spiralian genomes.</title>
        <authorList>
            <person name="Simakov O."/>
            <person name="Marletaz F."/>
            <person name="Cho S.J."/>
            <person name="Edsinger-Gonzales E."/>
            <person name="Havlak P."/>
            <person name="Hellsten U."/>
            <person name="Kuo D.H."/>
            <person name="Larsson T."/>
            <person name="Lv J."/>
            <person name="Arendt D."/>
            <person name="Savage R."/>
            <person name="Osoegawa K."/>
            <person name="de Jong P."/>
            <person name="Grimwood J."/>
            <person name="Chapman J.A."/>
            <person name="Shapiro H."/>
            <person name="Aerts A."/>
            <person name="Otillar R.P."/>
            <person name="Terry A.Y."/>
            <person name="Boore J.L."/>
            <person name="Grigoriev I.V."/>
            <person name="Lindberg D.R."/>
            <person name="Seaver E.C."/>
            <person name="Weisblat D.A."/>
            <person name="Putnam N.H."/>
            <person name="Rokhsar D.S."/>
        </authorList>
    </citation>
    <scope>NUCLEOTIDE SEQUENCE</scope>
    <source>
        <strain evidence="3 5">I ESC-2004</strain>
    </source>
</reference>
<dbReference type="OrthoDB" id="2333384at2759"/>
<dbReference type="SUPFAM" id="SSF81296">
    <property type="entry name" value="E set domains"/>
    <property type="match status" value="2"/>
</dbReference>